<keyword evidence="3" id="KW-0813">Transport</keyword>
<keyword evidence="8" id="KW-0175">Coiled coil</keyword>
<evidence type="ECO:0000256" key="8">
    <source>
        <dbReference type="ARBA" id="ARBA00023054"/>
    </source>
</evidence>
<dbReference type="InterPro" id="IPR031846">
    <property type="entry name" value="Hvcn1"/>
</dbReference>
<dbReference type="Gene3D" id="1.20.120.350">
    <property type="entry name" value="Voltage-gated potassium channels. Chain C"/>
    <property type="match status" value="1"/>
</dbReference>
<dbReference type="InterPro" id="IPR027359">
    <property type="entry name" value="Volt_channel_dom_sf"/>
</dbReference>
<evidence type="ECO:0000313" key="17">
    <source>
        <dbReference type="Proteomes" id="UP001186944"/>
    </source>
</evidence>
<keyword evidence="4" id="KW-1003">Cell membrane</keyword>
<dbReference type="GO" id="GO:0034702">
    <property type="term" value="C:monoatomic ion channel complex"/>
    <property type="evidence" value="ECO:0007669"/>
    <property type="project" value="UniProtKB-KW"/>
</dbReference>
<dbReference type="Pfam" id="PF00520">
    <property type="entry name" value="Ion_trans"/>
    <property type="match status" value="1"/>
</dbReference>
<dbReference type="Proteomes" id="UP001186944">
    <property type="component" value="Unassembled WGS sequence"/>
</dbReference>
<protein>
    <recommendedName>
        <fullName evidence="2">Voltage-gated hydrogen channel 1</fullName>
    </recommendedName>
    <alternativeName>
        <fullName evidence="12">Hydrogen voltage-gated channel 1</fullName>
    </alternativeName>
</protein>
<evidence type="ECO:0000256" key="11">
    <source>
        <dbReference type="ARBA" id="ARBA00023303"/>
    </source>
</evidence>
<keyword evidence="5 14" id="KW-0812">Transmembrane</keyword>
<organism evidence="16 17">
    <name type="scientific">Pinctada imbricata</name>
    <name type="common">Atlantic pearl-oyster</name>
    <name type="synonym">Pinctada martensii</name>
    <dbReference type="NCBI Taxonomy" id="66713"/>
    <lineage>
        <taxon>Eukaryota</taxon>
        <taxon>Metazoa</taxon>
        <taxon>Spiralia</taxon>
        <taxon>Lophotrochozoa</taxon>
        <taxon>Mollusca</taxon>
        <taxon>Bivalvia</taxon>
        <taxon>Autobranchia</taxon>
        <taxon>Pteriomorphia</taxon>
        <taxon>Pterioida</taxon>
        <taxon>Pterioidea</taxon>
        <taxon>Pteriidae</taxon>
        <taxon>Pinctada</taxon>
    </lineage>
</organism>
<gene>
    <name evidence="16" type="ORF">FSP39_023019</name>
</gene>
<evidence type="ECO:0000256" key="3">
    <source>
        <dbReference type="ARBA" id="ARBA00022448"/>
    </source>
</evidence>
<keyword evidence="10 14" id="KW-0472">Membrane</keyword>
<evidence type="ECO:0000313" key="16">
    <source>
        <dbReference type="EMBL" id="KAK3085022.1"/>
    </source>
</evidence>
<evidence type="ECO:0000256" key="14">
    <source>
        <dbReference type="SAM" id="Phobius"/>
    </source>
</evidence>
<keyword evidence="9" id="KW-0406">Ion transport</keyword>
<feature type="transmembrane region" description="Helical" evidence="14">
    <location>
        <begin position="50"/>
        <end position="69"/>
    </location>
</feature>
<comment type="subcellular location">
    <subcellularLocation>
        <location evidence="1">Cell membrane</location>
        <topology evidence="1">Multi-pass membrane protein</topology>
    </subcellularLocation>
</comment>
<feature type="region of interest" description="Disordered" evidence="13">
    <location>
        <begin position="244"/>
        <end position="273"/>
    </location>
</feature>
<comment type="caution">
    <text evidence="16">The sequence shown here is derived from an EMBL/GenBank/DDBJ whole genome shotgun (WGS) entry which is preliminary data.</text>
</comment>
<keyword evidence="17" id="KW-1185">Reference proteome</keyword>
<evidence type="ECO:0000256" key="9">
    <source>
        <dbReference type="ARBA" id="ARBA00023065"/>
    </source>
</evidence>
<feature type="transmembrane region" description="Helical" evidence="14">
    <location>
        <begin position="89"/>
        <end position="111"/>
    </location>
</feature>
<accession>A0AA88XPG4</accession>
<evidence type="ECO:0000256" key="10">
    <source>
        <dbReference type="ARBA" id="ARBA00023136"/>
    </source>
</evidence>
<name>A0AA88XPG4_PINIB</name>
<dbReference type="PANTHER" id="PTHR46480">
    <property type="entry name" value="F20B24.22"/>
    <property type="match status" value="1"/>
</dbReference>
<evidence type="ECO:0000256" key="5">
    <source>
        <dbReference type="ARBA" id="ARBA00022692"/>
    </source>
</evidence>
<feature type="domain" description="Ion transport" evidence="15">
    <location>
        <begin position="50"/>
        <end position="165"/>
    </location>
</feature>
<dbReference type="GO" id="GO:0030171">
    <property type="term" value="F:voltage-gated proton channel activity"/>
    <property type="evidence" value="ECO:0007669"/>
    <property type="project" value="InterPro"/>
</dbReference>
<dbReference type="EMBL" id="VSWD01000013">
    <property type="protein sequence ID" value="KAK3085022.1"/>
    <property type="molecule type" value="Genomic_DNA"/>
</dbReference>
<evidence type="ECO:0000256" key="12">
    <source>
        <dbReference type="ARBA" id="ARBA00031989"/>
    </source>
</evidence>
<evidence type="ECO:0000256" key="7">
    <source>
        <dbReference type="ARBA" id="ARBA00022989"/>
    </source>
</evidence>
<evidence type="ECO:0000259" key="15">
    <source>
        <dbReference type="Pfam" id="PF00520"/>
    </source>
</evidence>
<evidence type="ECO:0000256" key="4">
    <source>
        <dbReference type="ARBA" id="ARBA00022475"/>
    </source>
</evidence>
<dbReference type="AlphaFoldDB" id="A0AA88XPG4"/>
<dbReference type="GO" id="GO:0005886">
    <property type="term" value="C:plasma membrane"/>
    <property type="evidence" value="ECO:0007669"/>
    <property type="project" value="UniProtKB-SubCell"/>
</dbReference>
<evidence type="ECO:0000256" key="6">
    <source>
        <dbReference type="ARBA" id="ARBA00022882"/>
    </source>
</evidence>
<evidence type="ECO:0000256" key="2">
    <source>
        <dbReference type="ARBA" id="ARBA00015897"/>
    </source>
</evidence>
<keyword evidence="7 14" id="KW-1133">Transmembrane helix</keyword>
<sequence>MEGFHKLHDDLEKVIEKDDSTSSITTDSDDKHEFRTVRQRLNYVLHTNKFQIIIVCFVILDCLLVISELLLDMKIIQVTGHQSELAPRVLHYCSVGVLSLFIIEIFVRIYAYRLDFFRHKMEMFDAVVVVTSFVLDIVFRDNDGPESGAGLLVVLRLWRVTRILNGIVMSVKKQAEKKIQREKRLRQACEQELTKFREYCTAQEQEIELLRGMLRKHGIEFGNSDQQPPVISTIDVVAEVNQIQEEKPPVKHESPSRNETHVKEQVTVHEPPS</sequence>
<evidence type="ECO:0000256" key="13">
    <source>
        <dbReference type="SAM" id="MobiDB-lite"/>
    </source>
</evidence>
<evidence type="ECO:0000256" key="1">
    <source>
        <dbReference type="ARBA" id="ARBA00004651"/>
    </source>
</evidence>
<dbReference type="PANTHER" id="PTHR46480:SF1">
    <property type="entry name" value="VOLTAGE-GATED HYDROGEN CHANNEL 1"/>
    <property type="match status" value="1"/>
</dbReference>
<keyword evidence="6" id="KW-0851">Voltage-gated channel</keyword>
<dbReference type="InterPro" id="IPR005821">
    <property type="entry name" value="Ion_trans_dom"/>
</dbReference>
<reference evidence="16" key="1">
    <citation type="submission" date="2019-08" db="EMBL/GenBank/DDBJ databases">
        <title>The improved chromosome-level genome for the pearl oyster Pinctada fucata martensii using PacBio sequencing and Hi-C.</title>
        <authorList>
            <person name="Zheng Z."/>
        </authorList>
    </citation>
    <scope>NUCLEOTIDE SEQUENCE</scope>
    <source>
        <strain evidence="16">ZZ-2019</strain>
        <tissue evidence="16">Adductor muscle</tissue>
    </source>
</reference>
<dbReference type="SUPFAM" id="SSF81324">
    <property type="entry name" value="Voltage-gated potassium channels"/>
    <property type="match status" value="1"/>
</dbReference>
<keyword evidence="11" id="KW-0407">Ion channel</keyword>
<proteinExistence type="predicted"/>